<proteinExistence type="predicted"/>
<name>A0A895XF44_9ACTN</name>
<dbReference type="GO" id="GO:0006631">
    <property type="term" value="P:fatty acid metabolic process"/>
    <property type="evidence" value="ECO:0007669"/>
    <property type="project" value="TreeGrafter"/>
</dbReference>
<accession>A0A895XF44</accession>
<feature type="active site" description="Charge relay system" evidence="1">
    <location>
        <position position="218"/>
    </location>
</feature>
<gene>
    <name evidence="4" type="ORF">JQS30_08910</name>
</gene>
<feature type="domain" description="BAAT/Acyl-CoA thioester hydrolase C-terminal" evidence="3">
    <location>
        <begin position="74"/>
        <end position="304"/>
    </location>
</feature>
<dbReference type="Gene3D" id="3.40.50.1820">
    <property type="entry name" value="alpha/beta hydrolase"/>
    <property type="match status" value="1"/>
</dbReference>
<dbReference type="RefSeq" id="WP_213169942.1">
    <property type="nucleotide sequence ID" value="NZ_CP070496.1"/>
</dbReference>
<dbReference type="GO" id="GO:0047617">
    <property type="term" value="F:fatty acyl-CoA hydrolase activity"/>
    <property type="evidence" value="ECO:0007669"/>
    <property type="project" value="TreeGrafter"/>
</dbReference>
<dbReference type="InterPro" id="IPR029058">
    <property type="entry name" value="AB_hydrolase_fold"/>
</dbReference>
<dbReference type="EMBL" id="CP070496">
    <property type="protein sequence ID" value="QSB03944.1"/>
    <property type="molecule type" value="Genomic_DNA"/>
</dbReference>
<evidence type="ECO:0000256" key="1">
    <source>
        <dbReference type="PIRSR" id="PIRSR016521-1"/>
    </source>
</evidence>
<dbReference type="Proteomes" id="UP000662939">
    <property type="component" value="Chromosome"/>
</dbReference>
<dbReference type="SUPFAM" id="SSF53474">
    <property type="entry name" value="alpha/beta-Hydrolases"/>
    <property type="match status" value="1"/>
</dbReference>
<dbReference type="InterPro" id="IPR016662">
    <property type="entry name" value="Acyl-CoA_thioEstase_long-chain"/>
</dbReference>
<dbReference type="Pfam" id="PF08840">
    <property type="entry name" value="BAAT_C"/>
    <property type="match status" value="1"/>
</dbReference>
<keyword evidence="5" id="KW-1185">Reference proteome</keyword>
<feature type="region of interest" description="Disordered" evidence="2">
    <location>
        <begin position="254"/>
        <end position="273"/>
    </location>
</feature>
<evidence type="ECO:0000313" key="5">
    <source>
        <dbReference type="Proteomes" id="UP000662939"/>
    </source>
</evidence>
<dbReference type="AlphaFoldDB" id="A0A895XF44"/>
<evidence type="ECO:0000256" key="2">
    <source>
        <dbReference type="SAM" id="MobiDB-lite"/>
    </source>
</evidence>
<dbReference type="PANTHER" id="PTHR10824">
    <property type="entry name" value="ACYL-COENZYME A THIOESTERASE-RELATED"/>
    <property type="match status" value="1"/>
</dbReference>
<dbReference type="GO" id="GO:0006637">
    <property type="term" value="P:acyl-CoA metabolic process"/>
    <property type="evidence" value="ECO:0007669"/>
    <property type="project" value="InterPro"/>
</dbReference>
<evidence type="ECO:0000313" key="4">
    <source>
        <dbReference type="EMBL" id="QSB03944.1"/>
    </source>
</evidence>
<protein>
    <recommendedName>
        <fullName evidence="3">BAAT/Acyl-CoA thioester hydrolase C-terminal domain-containing protein</fullName>
    </recommendedName>
</protein>
<reference evidence="4" key="1">
    <citation type="submission" date="2021-02" db="EMBL/GenBank/DDBJ databases">
        <title>Natronoglycomyces albus gen. nov., sp. nov, a haloalkaliphilic actinobacterium from a soda solonchak soil.</title>
        <authorList>
            <person name="Sorokin D.Y."/>
            <person name="Khijniak T.V."/>
            <person name="Zakharycheva A.P."/>
            <person name="Boueva O.V."/>
            <person name="Ariskina E.V."/>
            <person name="Hahnke R.L."/>
            <person name="Bunk B."/>
            <person name="Sproer C."/>
            <person name="Schumann P."/>
            <person name="Evtushenko L.I."/>
            <person name="Kublanov I.V."/>
        </authorList>
    </citation>
    <scope>NUCLEOTIDE SEQUENCE</scope>
    <source>
        <strain evidence="4">DSM 106290</strain>
    </source>
</reference>
<dbReference type="PIRSF" id="PIRSF016521">
    <property type="entry name" value="Acyl-CoA_hydro"/>
    <property type="match status" value="1"/>
</dbReference>
<dbReference type="InterPro" id="IPR014940">
    <property type="entry name" value="BAAT_C"/>
</dbReference>
<feature type="active site" description="Charge relay system" evidence="1">
    <location>
        <position position="102"/>
    </location>
</feature>
<evidence type="ECO:0000259" key="3">
    <source>
        <dbReference type="Pfam" id="PF08840"/>
    </source>
</evidence>
<dbReference type="PANTHER" id="PTHR10824:SF4">
    <property type="entry name" value="ACYL-COENZYME A THIOESTERASE 1-LIKE"/>
    <property type="match status" value="1"/>
</dbReference>
<organism evidence="4 5">
    <name type="scientific">Natronoglycomyces albus</name>
    <dbReference type="NCBI Taxonomy" id="2811108"/>
    <lineage>
        <taxon>Bacteria</taxon>
        <taxon>Bacillati</taxon>
        <taxon>Actinomycetota</taxon>
        <taxon>Actinomycetes</taxon>
        <taxon>Glycomycetales</taxon>
        <taxon>Glycomycetaceae</taxon>
        <taxon>Natronoglycomyces</taxon>
    </lineage>
</organism>
<sequence>MSIESDRETLREYGLTGVLCRPTDIESDAAVIMLGGSEGGMHERDAAALAEAGFTALALAYFAAGDRPPVLKDIPLEYFSEAVTFLEEQGFAAGSIGLLGGSRGGEASLLYASRDSRIGAVVSVVGSGIVTEGIDYYQGRLDDIVRAGTNSWTEQGQAITYLPYSPPEDLSHRIDLKVPIPLRDVFPEVPLDPDHLEQVAISVEWIRGAVLLISAEDDQMWDSVSYSQVAYERLREHEHPYPFDHIVLAGAGHSVAGPPGAQPQTSTTSPGPGVIFELGGTPERNTEARAEAWRMSCEFLRTHLPRPMQEAMQED</sequence>
<feature type="active site" description="Charge relay system" evidence="1">
    <location>
        <position position="253"/>
    </location>
</feature>
<dbReference type="KEGG" id="nav:JQS30_08910"/>